<comment type="caution">
    <text evidence="4">The sequence shown here is derived from an EMBL/GenBank/DDBJ whole genome shotgun (WGS) entry which is preliminary data.</text>
</comment>
<protein>
    <recommendedName>
        <fullName evidence="6">Metallopeptidase domain-containing protein</fullName>
    </recommendedName>
</protein>
<name>A0A7Y6NH41_9GAMM</name>
<dbReference type="Pfam" id="PF13203">
    <property type="entry name" value="DUF2201_N"/>
    <property type="match status" value="1"/>
</dbReference>
<dbReference type="RefSeq" id="WP_069729453.1">
    <property type="nucleotide sequence ID" value="NZ_JABWPE010000025.1"/>
</dbReference>
<accession>A0A7Y6NH41</accession>
<dbReference type="Pfam" id="PF09967">
    <property type="entry name" value="DUF2201"/>
    <property type="match status" value="1"/>
</dbReference>
<dbReference type="PANTHER" id="PTHR38730:SF1">
    <property type="entry name" value="SLL7028 PROTEIN"/>
    <property type="match status" value="1"/>
</dbReference>
<feature type="domain" description="VWA-like" evidence="2">
    <location>
        <begin position="274"/>
        <end position="394"/>
    </location>
</feature>
<organism evidence="4 5">
    <name type="scientific">Pantoea brenneri</name>
    <dbReference type="NCBI Taxonomy" id="472694"/>
    <lineage>
        <taxon>Bacteria</taxon>
        <taxon>Pseudomonadati</taxon>
        <taxon>Pseudomonadota</taxon>
        <taxon>Gammaproteobacteria</taxon>
        <taxon>Enterobacterales</taxon>
        <taxon>Erwiniaceae</taxon>
        <taxon>Pantoea</taxon>
    </lineage>
</organism>
<proteinExistence type="predicted"/>
<feature type="compositionally biased region" description="Gly residues" evidence="1">
    <location>
        <begin position="137"/>
        <end position="150"/>
    </location>
</feature>
<feature type="compositionally biased region" description="Low complexity" evidence="1">
    <location>
        <begin position="151"/>
        <end position="163"/>
    </location>
</feature>
<evidence type="ECO:0008006" key="6">
    <source>
        <dbReference type="Google" id="ProtNLM"/>
    </source>
</evidence>
<gene>
    <name evidence="4" type="ORF">HU668_18075</name>
</gene>
<dbReference type="AlphaFoldDB" id="A0A7Y6NH41"/>
<evidence type="ECO:0000313" key="4">
    <source>
        <dbReference type="EMBL" id="NUY98366.1"/>
    </source>
</evidence>
<dbReference type="Proteomes" id="UP000566985">
    <property type="component" value="Unassembled WGS sequence"/>
</dbReference>
<sequence>MQDLKEMYDRAKMGLFVKKGAMFISTLYFSLKMSWDESIPTACTNGHYLKINPQFFAKISKEMRPTLLAHEAWHVGLLHPLRMGNREPEKWNAACDYAINIMLKDLGYHFDTNLGLVDEKYRGMSAEQIYDVLPDGPGDGSGWSNMGGMGSDLDNPSNPNPDQNKPDQNDGQGGQQPKPQPTPQEIENQIIATLVKATMASKMSGREAGVIPGDLEAYLDAMLNPKLPWETILENHMNDLIKDDYSWQKPNRRYMPDFYLPSQFGDGLSQINWYMDISGSVSDAQIRRFNSEVRHVHERFTPKVTNIISFDTRIQDEYAFTDDERFTGLEFHGRGGTSLDCVFEHARRTMPDLMIVFSDLECREITEEPPFPVIWICADNPRANVHFGRLIHMDTRNE</sequence>
<dbReference type="InterPro" id="IPR018698">
    <property type="entry name" value="VWA-like_dom"/>
</dbReference>
<evidence type="ECO:0000313" key="5">
    <source>
        <dbReference type="Proteomes" id="UP000566985"/>
    </source>
</evidence>
<evidence type="ECO:0000256" key="1">
    <source>
        <dbReference type="SAM" id="MobiDB-lite"/>
    </source>
</evidence>
<evidence type="ECO:0000259" key="3">
    <source>
        <dbReference type="Pfam" id="PF13203"/>
    </source>
</evidence>
<reference evidence="4 5" key="1">
    <citation type="submission" date="2020-05" db="EMBL/GenBank/DDBJ databases">
        <title>Whole Genome Sequences of Enterobacteriales Associated with the International Space Station.</title>
        <authorList>
            <person name="Bharadwaj A."/>
            <person name="Daudu R."/>
            <person name="Singh N."/>
            <person name="Wood J."/>
            <person name="Debieu M."/>
            <person name="Mason C."/>
            <person name="Wang C."/>
            <person name="Venkateswaran K."/>
        </authorList>
    </citation>
    <scope>NUCLEOTIDE SEQUENCE [LARGE SCALE GENOMIC DNA]</scope>
    <source>
        <strain evidence="4 5">IF5SW-B1</strain>
    </source>
</reference>
<feature type="region of interest" description="Disordered" evidence="1">
    <location>
        <begin position="132"/>
        <end position="183"/>
    </location>
</feature>
<dbReference type="PANTHER" id="PTHR38730">
    <property type="entry name" value="SLL7028 PROTEIN"/>
    <property type="match status" value="1"/>
</dbReference>
<dbReference type="InterPro" id="IPR025154">
    <property type="entry name" value="Put_metallopeptidase_dom"/>
</dbReference>
<feature type="domain" description="Putative metallopeptidase" evidence="3">
    <location>
        <begin position="16"/>
        <end position="262"/>
    </location>
</feature>
<dbReference type="GeneID" id="57347011"/>
<dbReference type="EMBL" id="JABWPM010000025">
    <property type="protein sequence ID" value="NUY98366.1"/>
    <property type="molecule type" value="Genomic_DNA"/>
</dbReference>
<evidence type="ECO:0000259" key="2">
    <source>
        <dbReference type="Pfam" id="PF09967"/>
    </source>
</evidence>